<dbReference type="InterPro" id="IPR036138">
    <property type="entry name" value="PBP_dimer_sf"/>
</dbReference>
<protein>
    <recommendedName>
        <fullName evidence="3">beta-lactamase</fullName>
        <ecNumber evidence="3">3.5.2.6</ecNumber>
    </recommendedName>
</protein>
<feature type="domain" description="Penicillin-binding protein transpeptidase" evidence="7">
    <location>
        <begin position="219"/>
        <end position="523"/>
    </location>
</feature>
<dbReference type="Proteomes" id="UP000032431">
    <property type="component" value="Chromosome I"/>
</dbReference>
<dbReference type="GO" id="GO:0046677">
    <property type="term" value="P:response to antibiotic"/>
    <property type="evidence" value="ECO:0007669"/>
    <property type="project" value="UniProtKB-KW"/>
</dbReference>
<proteinExistence type="inferred from homology"/>
<evidence type="ECO:0000256" key="2">
    <source>
        <dbReference type="ARBA" id="ARBA00007898"/>
    </source>
</evidence>
<keyword evidence="9" id="KW-1185">Reference proteome</keyword>
<dbReference type="InterPro" id="IPR001460">
    <property type="entry name" value="PCN-bd_Tpept"/>
</dbReference>
<dbReference type="Gene3D" id="3.90.1310.10">
    <property type="entry name" value="Penicillin-binding protein 2a (Domain 2)"/>
    <property type="match status" value="1"/>
</dbReference>
<organism evidence="8 9">
    <name type="scientific">[Clostridium] cellulosi</name>
    <dbReference type="NCBI Taxonomy" id="29343"/>
    <lineage>
        <taxon>Bacteria</taxon>
        <taxon>Bacillati</taxon>
        <taxon>Bacillota</taxon>
        <taxon>Clostridia</taxon>
        <taxon>Eubacteriales</taxon>
        <taxon>Oscillospiraceae</taxon>
        <taxon>Oscillospiraceae incertae sedis</taxon>
    </lineage>
</organism>
<dbReference type="GO" id="GO:0008658">
    <property type="term" value="F:penicillin binding"/>
    <property type="evidence" value="ECO:0007669"/>
    <property type="project" value="InterPro"/>
</dbReference>
<accession>A0A078KRD9</accession>
<gene>
    <name evidence="8" type="ORF">CCDG5_0563</name>
</gene>
<evidence type="ECO:0000256" key="6">
    <source>
        <dbReference type="ARBA" id="ARBA00023251"/>
    </source>
</evidence>
<dbReference type="GO" id="GO:0005886">
    <property type="term" value="C:plasma membrane"/>
    <property type="evidence" value="ECO:0007669"/>
    <property type="project" value="TreeGrafter"/>
</dbReference>
<comment type="catalytic activity">
    <reaction evidence="1">
        <text>a beta-lactam + H2O = a substituted beta-amino acid</text>
        <dbReference type="Rhea" id="RHEA:20401"/>
        <dbReference type="ChEBI" id="CHEBI:15377"/>
        <dbReference type="ChEBI" id="CHEBI:35627"/>
        <dbReference type="ChEBI" id="CHEBI:140347"/>
        <dbReference type="EC" id="3.5.2.6"/>
    </reaction>
</comment>
<keyword evidence="5" id="KW-0378">Hydrolase</keyword>
<keyword evidence="6" id="KW-0046">Antibiotic resistance</keyword>
<dbReference type="EC" id="3.5.2.6" evidence="3"/>
<dbReference type="EMBL" id="LM995447">
    <property type="protein sequence ID" value="CDZ23694.1"/>
    <property type="molecule type" value="Genomic_DNA"/>
</dbReference>
<dbReference type="KEGG" id="ccel:CCDG5_0563"/>
<dbReference type="PATRIC" id="fig|29343.3.peg.582"/>
<dbReference type="HOGENOM" id="CLU_009289_6_3_9"/>
<evidence type="ECO:0000313" key="9">
    <source>
        <dbReference type="Proteomes" id="UP000032431"/>
    </source>
</evidence>
<dbReference type="GO" id="GO:0008800">
    <property type="term" value="F:beta-lactamase activity"/>
    <property type="evidence" value="ECO:0007669"/>
    <property type="project" value="UniProtKB-EC"/>
</dbReference>
<reference evidence="9" key="1">
    <citation type="submission" date="2014-07" db="EMBL/GenBank/DDBJ databases">
        <authorList>
            <person name="Wibberg D."/>
        </authorList>
    </citation>
    <scope>NUCLEOTIDE SEQUENCE [LARGE SCALE GENOMIC DNA]</scope>
    <source>
        <strain evidence="9">DG5</strain>
    </source>
</reference>
<evidence type="ECO:0000259" key="7">
    <source>
        <dbReference type="Pfam" id="PF00905"/>
    </source>
</evidence>
<evidence type="ECO:0000256" key="5">
    <source>
        <dbReference type="ARBA" id="ARBA00022801"/>
    </source>
</evidence>
<comment type="similarity">
    <text evidence="2">Belongs to the class-D beta-lactamase family.</text>
</comment>
<dbReference type="PANTHER" id="PTHR30627:SF6">
    <property type="entry name" value="BETA-LACTAMASE YBXI-RELATED"/>
    <property type="match status" value="1"/>
</dbReference>
<dbReference type="SUPFAM" id="SSF56519">
    <property type="entry name" value="Penicillin binding protein dimerisation domain"/>
    <property type="match status" value="1"/>
</dbReference>
<evidence type="ECO:0000313" key="8">
    <source>
        <dbReference type="EMBL" id="CDZ23694.1"/>
    </source>
</evidence>
<dbReference type="STRING" id="29343.CCDG5_0563"/>
<dbReference type="SUPFAM" id="SSF56601">
    <property type="entry name" value="beta-lactamase/transpeptidase-like"/>
    <property type="match status" value="1"/>
</dbReference>
<sequence length="546" mass="57633">MQKRVIVLFFCVLLLFFAVDARILWISLSEKSVQTAAGHGRYTIKVDTGRGTIYDRNLSAIVNLGVKYVAIVAPGINSEEQIDALSSHVFDVSVLKTNIEKGLPFTITVDSPNINVSGVTVVNTRVRYSEEAIAPHIVGYIDSAGSGVTGIEKSFDKVLKDYSGSVTITYAVDAKRRALPGVTPTITKTGSTNGGVVLTIDRKIQQAAQAGADKYLKSGSVIVMDIRNGDILACVSEPEFSPLNVKAALNMSESPFVNKAFSAYNLGSVFKIAVSCAALESGISNGYKYTCSGVVDVSGRDFHCHKLEGHGLEDMSLAFANSCNPYFITIGLKTGADKLLEVSKKFGLGRQTVFAPGISTDSGSLPTSDELKAPAAAANFSMGEGNLMVTPVQVACMVSAVANGGLLPTPRLVKGIYDGNKMVTDYPGAVPDRVISTEIAEQVKSFMIRTVNEGTGLPAKPTYGGAGGKTATAETGWLKDGKTINHAWFAGFYPADSPRYAIVVMCENGSAGGTDAGPIFKYIADALAPTCGYPAVDQSDSSTDNK</sequence>
<name>A0A078KRD9_9FIRM</name>
<evidence type="ECO:0000256" key="3">
    <source>
        <dbReference type="ARBA" id="ARBA00012865"/>
    </source>
</evidence>
<dbReference type="PANTHER" id="PTHR30627">
    <property type="entry name" value="PEPTIDOGLYCAN D,D-TRANSPEPTIDASE"/>
    <property type="match status" value="1"/>
</dbReference>
<evidence type="ECO:0000256" key="4">
    <source>
        <dbReference type="ARBA" id="ARBA00022729"/>
    </source>
</evidence>
<keyword evidence="8" id="KW-0328">Glycosyltransferase</keyword>
<evidence type="ECO:0000256" key="1">
    <source>
        <dbReference type="ARBA" id="ARBA00001526"/>
    </source>
</evidence>
<dbReference type="GO" id="GO:0071555">
    <property type="term" value="P:cell wall organization"/>
    <property type="evidence" value="ECO:0007669"/>
    <property type="project" value="TreeGrafter"/>
</dbReference>
<dbReference type="Pfam" id="PF00905">
    <property type="entry name" value="Transpeptidase"/>
    <property type="match status" value="1"/>
</dbReference>
<dbReference type="GO" id="GO:0016757">
    <property type="term" value="F:glycosyltransferase activity"/>
    <property type="evidence" value="ECO:0007669"/>
    <property type="project" value="UniProtKB-KW"/>
</dbReference>
<dbReference type="InterPro" id="IPR050515">
    <property type="entry name" value="Beta-lactam/transpept"/>
</dbReference>
<keyword evidence="8" id="KW-0808">Transferase</keyword>
<dbReference type="AlphaFoldDB" id="A0A078KRD9"/>
<dbReference type="Gene3D" id="3.40.710.10">
    <property type="entry name" value="DD-peptidase/beta-lactamase superfamily"/>
    <property type="match status" value="1"/>
</dbReference>
<keyword evidence="4" id="KW-0732">Signal</keyword>
<dbReference type="InterPro" id="IPR012338">
    <property type="entry name" value="Beta-lactam/transpept-like"/>
</dbReference>